<dbReference type="GO" id="GO:0008270">
    <property type="term" value="F:zinc ion binding"/>
    <property type="evidence" value="ECO:0007669"/>
    <property type="project" value="UniProtKB-KW"/>
</dbReference>
<name>A0A2N9ETJ6_FAGSY</name>
<dbReference type="GO" id="GO:0015074">
    <property type="term" value="P:DNA integration"/>
    <property type="evidence" value="ECO:0007669"/>
    <property type="project" value="UniProtKB-KW"/>
</dbReference>
<keyword evidence="11" id="KW-0229">DNA integration</keyword>
<keyword evidence="7" id="KW-0064">Aspartyl protease</keyword>
<evidence type="ECO:0000256" key="10">
    <source>
        <dbReference type="ARBA" id="ARBA00022842"/>
    </source>
</evidence>
<dbReference type="InterPro" id="IPR056924">
    <property type="entry name" value="SH3_Tf2-1"/>
</dbReference>
<keyword evidence="14" id="KW-0238">DNA-binding</keyword>
<dbReference type="Pfam" id="PF00078">
    <property type="entry name" value="RVT_1"/>
    <property type="match status" value="1"/>
</dbReference>
<sequence>MAPRRRRVADIPGNTDGTGIDNQGQQPNGTGIDNQGQQPDGTSIDNQGQQPDMFQLMQTLIGVVQQQTTTGNNVARMMEQRQGHQSNMTEFKRLTPPSFEGSTEPLVAEKWLTEMEKAFRVLRCTEEEKVNYATYMLQGDAYDWWRMEEEKHNHDPEPYTWEMFKAAFYEKYFPTSVRRQKEREFIKLEQGNMTVSQYEAEFARLARFAPTLVADEDSKARRFEEGLRPRIKTSVIAFELTTYRAVVNKALLIERGLNETQADRDDRQRKKPRPTLPHSGQSSGGQAKKQVTQPINDKAQPKCSRCGRFHAEKDCYWNTGACFACGQKGHRIAECPQRKEPHTIPTGQNKGANQRPKNQGRVYALTQQDANASNAVITGIIQVSSAYAHVLFDPGATHSFVSVDFAKKHNLESVPLEIELCVDTPVGGVVIASDICKSCVTKIADRELVADLTLLEMKDFDVILGMDWLAANYASVDCRSKKVKFQIPGEMEFSFVGSGANVTPCVISALQARRMLRKGCRGYLATVRDTQQDELKLENIPIVSEFPEVFPEDLPGLPPDREIEFSIDLLPGSGPISKAPYRMAPAELKELKEQLQELLDKGFIRPSVSPWGAPVLFVKKKDGSMRLCIDYREINRVTVRNKYPLPRIDDLFDQLQGAQTFSKIDLRSGYHQLKIKPDDVPKTAFRTRYGHYEFLVMPFGLTNAPAAFMDLMNRVFKPFLDQFVVVFIDDILIYSKSKEDHERHLRLVLQVLKEKKLYAKLKKCEFWLDSVAFLGHVISKDGISVDPKKVEAVVEWNRPNNVTEIRSFLGLAGYYRRFVEGFSRLAVPLTRLTQKGVKFEWSEECEQSFQELKRRLVSAPILTIPDGSGGLVIYSDASKKGLGCVLMQHGRVVAYASRQLKPYEQNYPTHDMELAAVVFALKIWRHYLYGVQCEIFTDHKSLKYIFTQKELNMRQRRWLELIKDYDLTIKYHPGKANVVADALSRKSTGNLAALLTTQRCILEDLRKLRIEVRVHEPGAQLANLRVQPTLVERIKVAQAGDPQLQKMKLMVESGAPSEFCIHEDGSLRFGNRLCVPNDPDLKEEILSEAHNTGYTVHPGGTKMYRDLKGTFWWNNMKREIAGYVARCLVCQQVKIEHQRPGGLLQPLPIPEWKWEHISMDFVTGFPKTPSGNDSIWVIVDRLTKSAHFLAIKVGLSLERLAKLYVNEIVKLHGVPVTIVSDRDRRFVSQFWKKLHMAMGTKLNFSTAFHPQTDGQSERTIQILEDMLRACAIDFRGSWEEHLPLVEFAYNNSYQASIQMAPYEALYGRKCRSPICWDDVGERKILGPEIVQHTVDKIQLIRERLRSAQSRQKSYADTRRRKLEYQVGDHVFLRVSPTKGVKRFGIKGKLSPRFIGPFEVLDRVGEVAYRLALPPMLAGVHNVFHVSMLRKYVPDRNHVVAYEPLQLREDLTYEEQPVRIVDKKEQELRRRTIQYVKVQWNNHSEREATWELEEEMREKYPYLFEESGTSSLED</sequence>
<feature type="region of interest" description="Disordered" evidence="17">
    <location>
        <begin position="1"/>
        <end position="49"/>
    </location>
</feature>
<dbReference type="PROSITE" id="PS50878">
    <property type="entry name" value="RT_POL"/>
    <property type="match status" value="1"/>
</dbReference>
<evidence type="ECO:0000259" key="20">
    <source>
        <dbReference type="PROSITE" id="PS50994"/>
    </source>
</evidence>
<keyword evidence="12" id="KW-0695">RNA-directed DNA polymerase</keyword>
<dbReference type="SUPFAM" id="SSF50630">
    <property type="entry name" value="Acid proteases"/>
    <property type="match status" value="1"/>
</dbReference>
<dbReference type="Pfam" id="PF17921">
    <property type="entry name" value="Integrase_H2C2"/>
    <property type="match status" value="1"/>
</dbReference>
<dbReference type="Gene3D" id="3.30.70.270">
    <property type="match status" value="2"/>
</dbReference>
<dbReference type="Gene3D" id="3.30.420.10">
    <property type="entry name" value="Ribonuclease H-like superfamily/Ribonuclease H"/>
    <property type="match status" value="1"/>
</dbReference>
<dbReference type="FunFam" id="3.10.10.10:FF:000007">
    <property type="entry name" value="Retrovirus-related Pol polyprotein from transposon 17.6-like Protein"/>
    <property type="match status" value="1"/>
</dbReference>
<keyword evidence="2" id="KW-0645">Protease</keyword>
<dbReference type="PANTHER" id="PTHR37984:SF5">
    <property type="entry name" value="PROTEIN NYNRIN-LIKE"/>
    <property type="match status" value="1"/>
</dbReference>
<dbReference type="GO" id="GO:0003677">
    <property type="term" value="F:DNA binding"/>
    <property type="evidence" value="ECO:0007669"/>
    <property type="project" value="UniProtKB-KW"/>
</dbReference>
<dbReference type="InterPro" id="IPR021109">
    <property type="entry name" value="Peptidase_aspartic_dom_sf"/>
</dbReference>
<dbReference type="Gene3D" id="3.10.10.10">
    <property type="entry name" value="HIV Type 1 Reverse Transcriptase, subunit A, domain 1"/>
    <property type="match status" value="1"/>
</dbReference>
<keyword evidence="3" id="KW-0808">Transferase</keyword>
<evidence type="ECO:0000256" key="16">
    <source>
        <dbReference type="PROSITE-ProRule" id="PRU00047"/>
    </source>
</evidence>
<dbReference type="CDD" id="cd00303">
    <property type="entry name" value="retropepsin_like"/>
    <property type="match status" value="1"/>
</dbReference>
<dbReference type="PANTHER" id="PTHR37984">
    <property type="entry name" value="PROTEIN CBG26694"/>
    <property type="match status" value="1"/>
</dbReference>
<keyword evidence="9" id="KW-0378">Hydrolase</keyword>
<evidence type="ECO:0000256" key="7">
    <source>
        <dbReference type="ARBA" id="ARBA00022750"/>
    </source>
</evidence>
<dbReference type="FunFam" id="3.30.70.270:FF:000020">
    <property type="entry name" value="Transposon Tf2-6 polyprotein-like Protein"/>
    <property type="match status" value="1"/>
</dbReference>
<dbReference type="SUPFAM" id="SSF57756">
    <property type="entry name" value="Retrovirus zinc finger-like domains"/>
    <property type="match status" value="1"/>
</dbReference>
<dbReference type="PROSITE" id="PS50994">
    <property type="entry name" value="INTEGRASE"/>
    <property type="match status" value="1"/>
</dbReference>
<evidence type="ECO:0000313" key="21">
    <source>
        <dbReference type="EMBL" id="SPC78198.1"/>
    </source>
</evidence>
<gene>
    <name evidence="21" type="ORF">FSB_LOCUS6080</name>
</gene>
<dbReference type="GO" id="GO:0004519">
    <property type="term" value="F:endonuclease activity"/>
    <property type="evidence" value="ECO:0007669"/>
    <property type="project" value="UniProtKB-KW"/>
</dbReference>
<dbReference type="Gene3D" id="3.10.20.370">
    <property type="match status" value="1"/>
</dbReference>
<feature type="region of interest" description="Disordered" evidence="17">
    <location>
        <begin position="259"/>
        <end position="302"/>
    </location>
</feature>
<organism evidence="21">
    <name type="scientific">Fagus sylvatica</name>
    <name type="common">Beechnut</name>
    <dbReference type="NCBI Taxonomy" id="28930"/>
    <lineage>
        <taxon>Eukaryota</taxon>
        <taxon>Viridiplantae</taxon>
        <taxon>Streptophyta</taxon>
        <taxon>Embryophyta</taxon>
        <taxon>Tracheophyta</taxon>
        <taxon>Spermatophyta</taxon>
        <taxon>Magnoliopsida</taxon>
        <taxon>eudicotyledons</taxon>
        <taxon>Gunneridae</taxon>
        <taxon>Pentapetalae</taxon>
        <taxon>rosids</taxon>
        <taxon>fabids</taxon>
        <taxon>Fagales</taxon>
        <taxon>Fagaceae</taxon>
        <taxon>Fagus</taxon>
    </lineage>
</organism>
<dbReference type="SUPFAM" id="SSF56672">
    <property type="entry name" value="DNA/RNA polymerases"/>
    <property type="match status" value="1"/>
</dbReference>
<feature type="compositionally biased region" description="Polar residues" evidence="17">
    <location>
        <begin position="15"/>
        <end position="49"/>
    </location>
</feature>
<dbReference type="InterPro" id="IPR016197">
    <property type="entry name" value="Chromo-like_dom_sf"/>
</dbReference>
<dbReference type="EMBL" id="OIVN01000317">
    <property type="protein sequence ID" value="SPC78198.1"/>
    <property type="molecule type" value="Genomic_DNA"/>
</dbReference>
<keyword evidence="5" id="KW-0540">Nuclease</keyword>
<keyword evidence="16" id="KW-0863">Zinc-finger</keyword>
<evidence type="ECO:0000256" key="8">
    <source>
        <dbReference type="ARBA" id="ARBA00022759"/>
    </source>
</evidence>
<dbReference type="CDD" id="cd09274">
    <property type="entry name" value="RNase_HI_RT_Ty3"/>
    <property type="match status" value="1"/>
</dbReference>
<accession>A0A2N9ETJ6</accession>
<dbReference type="GO" id="GO:0004190">
    <property type="term" value="F:aspartic-type endopeptidase activity"/>
    <property type="evidence" value="ECO:0007669"/>
    <property type="project" value="UniProtKB-KW"/>
</dbReference>
<dbReference type="InterPro" id="IPR005162">
    <property type="entry name" value="Retrotrans_gag_dom"/>
</dbReference>
<evidence type="ECO:0000256" key="15">
    <source>
        <dbReference type="ARBA" id="ARBA00023172"/>
    </source>
</evidence>
<dbReference type="InterPro" id="IPR043502">
    <property type="entry name" value="DNA/RNA_pol_sf"/>
</dbReference>
<evidence type="ECO:0000256" key="4">
    <source>
        <dbReference type="ARBA" id="ARBA00022695"/>
    </source>
</evidence>
<dbReference type="InterPro" id="IPR001878">
    <property type="entry name" value="Znf_CCHC"/>
</dbReference>
<evidence type="ECO:0000256" key="11">
    <source>
        <dbReference type="ARBA" id="ARBA00022908"/>
    </source>
</evidence>
<keyword evidence="4" id="KW-0548">Nucleotidyltransferase</keyword>
<evidence type="ECO:0000256" key="12">
    <source>
        <dbReference type="ARBA" id="ARBA00022918"/>
    </source>
</evidence>
<dbReference type="SMART" id="SM00343">
    <property type="entry name" value="ZnF_C2HC"/>
    <property type="match status" value="1"/>
</dbReference>
<keyword evidence="6" id="KW-0479">Metal-binding</keyword>
<evidence type="ECO:0000256" key="6">
    <source>
        <dbReference type="ARBA" id="ARBA00022723"/>
    </source>
</evidence>
<dbReference type="Pfam" id="PF08284">
    <property type="entry name" value="RVP_2"/>
    <property type="match status" value="1"/>
</dbReference>
<dbReference type="GO" id="GO:0003887">
    <property type="term" value="F:DNA-directed DNA polymerase activity"/>
    <property type="evidence" value="ECO:0007669"/>
    <property type="project" value="UniProtKB-KW"/>
</dbReference>
<dbReference type="FunFam" id="3.10.20.370:FF:000001">
    <property type="entry name" value="Retrovirus-related Pol polyprotein from transposon 17.6-like protein"/>
    <property type="match status" value="1"/>
</dbReference>
<dbReference type="Pfam" id="PF17917">
    <property type="entry name" value="RT_RNaseH"/>
    <property type="match status" value="1"/>
</dbReference>
<dbReference type="SUPFAM" id="SSF54160">
    <property type="entry name" value="Chromo domain-like"/>
    <property type="match status" value="1"/>
</dbReference>
<dbReference type="InterPro" id="IPR041588">
    <property type="entry name" value="Integrase_H2C2"/>
</dbReference>
<evidence type="ECO:0000259" key="19">
    <source>
        <dbReference type="PROSITE" id="PS50878"/>
    </source>
</evidence>
<keyword evidence="15" id="KW-0233">DNA recombination</keyword>
<dbReference type="Pfam" id="PF03732">
    <property type="entry name" value="Retrotrans_gag"/>
    <property type="match status" value="1"/>
</dbReference>
<dbReference type="InterPro" id="IPR001584">
    <property type="entry name" value="Integrase_cat-core"/>
</dbReference>
<dbReference type="CDD" id="cd00024">
    <property type="entry name" value="CD_CSD"/>
    <property type="match status" value="1"/>
</dbReference>
<protein>
    <recommendedName>
        <fullName evidence="1">RNA-directed DNA polymerase</fullName>
        <ecNumber evidence="1">2.7.7.49</ecNumber>
    </recommendedName>
</protein>
<reference evidence="21" key="1">
    <citation type="submission" date="2018-02" db="EMBL/GenBank/DDBJ databases">
        <authorList>
            <person name="Cohen D.B."/>
            <person name="Kent A.D."/>
        </authorList>
    </citation>
    <scope>NUCLEOTIDE SEQUENCE</scope>
</reference>
<feature type="domain" description="Reverse transcriptase" evidence="19">
    <location>
        <begin position="599"/>
        <end position="778"/>
    </location>
</feature>
<dbReference type="GO" id="GO:0006310">
    <property type="term" value="P:DNA recombination"/>
    <property type="evidence" value="ECO:0007669"/>
    <property type="project" value="UniProtKB-KW"/>
</dbReference>
<dbReference type="PROSITE" id="PS50158">
    <property type="entry name" value="ZF_CCHC"/>
    <property type="match status" value="1"/>
</dbReference>
<evidence type="ECO:0000256" key="13">
    <source>
        <dbReference type="ARBA" id="ARBA00022932"/>
    </source>
</evidence>
<dbReference type="InterPro" id="IPR000477">
    <property type="entry name" value="RT_dom"/>
</dbReference>
<dbReference type="Pfam" id="PF00098">
    <property type="entry name" value="zf-CCHC"/>
    <property type="match status" value="1"/>
</dbReference>
<dbReference type="InterPro" id="IPR012337">
    <property type="entry name" value="RNaseH-like_sf"/>
</dbReference>
<evidence type="ECO:0000259" key="18">
    <source>
        <dbReference type="PROSITE" id="PS50158"/>
    </source>
</evidence>
<evidence type="ECO:0000256" key="14">
    <source>
        <dbReference type="ARBA" id="ARBA00023125"/>
    </source>
</evidence>
<evidence type="ECO:0000256" key="9">
    <source>
        <dbReference type="ARBA" id="ARBA00022801"/>
    </source>
</evidence>
<feature type="domain" description="CCHC-type" evidence="18">
    <location>
        <begin position="322"/>
        <end position="337"/>
    </location>
</feature>
<dbReference type="Gene3D" id="1.10.340.70">
    <property type="match status" value="1"/>
</dbReference>
<dbReference type="GO" id="GO:0003964">
    <property type="term" value="F:RNA-directed DNA polymerase activity"/>
    <property type="evidence" value="ECO:0007669"/>
    <property type="project" value="UniProtKB-KW"/>
</dbReference>
<keyword evidence="10" id="KW-0460">Magnesium</keyword>
<keyword evidence="8" id="KW-0255">Endonuclease</keyword>
<dbReference type="InterPro" id="IPR036397">
    <property type="entry name" value="RNaseH_sf"/>
</dbReference>
<dbReference type="GO" id="GO:0006508">
    <property type="term" value="P:proteolysis"/>
    <property type="evidence" value="ECO:0007669"/>
    <property type="project" value="UniProtKB-KW"/>
</dbReference>
<feature type="compositionally biased region" description="Polar residues" evidence="17">
    <location>
        <begin position="278"/>
        <end position="295"/>
    </location>
</feature>
<evidence type="ECO:0000256" key="17">
    <source>
        <dbReference type="SAM" id="MobiDB-lite"/>
    </source>
</evidence>
<evidence type="ECO:0000256" key="5">
    <source>
        <dbReference type="ARBA" id="ARBA00022722"/>
    </source>
</evidence>
<keyword evidence="16" id="KW-0862">Zinc</keyword>
<dbReference type="InterPro" id="IPR043128">
    <property type="entry name" value="Rev_trsase/Diguanyl_cyclase"/>
</dbReference>
<evidence type="ECO:0000256" key="2">
    <source>
        <dbReference type="ARBA" id="ARBA00022670"/>
    </source>
</evidence>
<keyword evidence="13" id="KW-0239">DNA-directed DNA polymerase</keyword>
<dbReference type="InterPro" id="IPR050951">
    <property type="entry name" value="Retrovirus_Pol_polyprotein"/>
</dbReference>
<proteinExistence type="predicted"/>
<dbReference type="Gene3D" id="2.40.70.10">
    <property type="entry name" value="Acid Proteases"/>
    <property type="match status" value="1"/>
</dbReference>
<dbReference type="EC" id="2.7.7.49" evidence="1"/>
<dbReference type="SUPFAM" id="SSF53098">
    <property type="entry name" value="Ribonuclease H-like"/>
    <property type="match status" value="1"/>
</dbReference>
<feature type="domain" description="Integrase catalytic" evidence="20">
    <location>
        <begin position="1144"/>
        <end position="1309"/>
    </location>
</feature>
<dbReference type="InterPro" id="IPR041373">
    <property type="entry name" value="RT_RNaseH"/>
</dbReference>
<evidence type="ECO:0000256" key="3">
    <source>
        <dbReference type="ARBA" id="ARBA00022679"/>
    </source>
</evidence>
<dbReference type="Gene3D" id="4.10.60.10">
    <property type="entry name" value="Zinc finger, CCHC-type"/>
    <property type="match status" value="1"/>
</dbReference>
<dbReference type="CDD" id="cd01647">
    <property type="entry name" value="RT_LTR"/>
    <property type="match status" value="1"/>
</dbReference>
<evidence type="ECO:0000256" key="1">
    <source>
        <dbReference type="ARBA" id="ARBA00012493"/>
    </source>
</evidence>
<dbReference type="InterPro" id="IPR036875">
    <property type="entry name" value="Znf_CCHC_sf"/>
</dbReference>
<dbReference type="Pfam" id="PF24626">
    <property type="entry name" value="SH3_Tf2-1"/>
    <property type="match status" value="1"/>
</dbReference>